<dbReference type="Proteomes" id="UP000664859">
    <property type="component" value="Unassembled WGS sequence"/>
</dbReference>
<dbReference type="Gene3D" id="3.40.50.11860">
    <property type="entry name" value="Diphthamide synthesis DPH1/DPH2 domain 3"/>
    <property type="match status" value="1"/>
</dbReference>
<dbReference type="InterPro" id="IPR042263">
    <property type="entry name" value="DPH1/DPH2_1"/>
</dbReference>
<keyword evidence="4" id="KW-0479">Metal-binding</keyword>
<dbReference type="AlphaFoldDB" id="A0A836CDL8"/>
<sequence length="435" mass="45877">MDFADDGTRVLQREIDIADGSSGPGEARDPSVPLEIFYELERTAAFVREGGFLRVALQFPDSLLHESAEPLLFVSGDTSYGACCVDEISAQHLGADAIVHYGRACLTPTAARIPVLFVFGAQPIDVADAAAAIGGAAARSPLAAGHAGNDVVIVGLTVQGITEAMLQQCSVLYIGGEGRRLSNVLMRCAGYIGRWSYDPRQPGGSLDGKQRTGRLREEVAGANRDLMRRYHQIQRAKEASVIGIVGAGMGVAGSSDIMCSLRAAVEDAGRKAYAFAVGRVNAAKLGNFAGVEAFCLVACAESSLLDTHEFPVPIVTPLELQIALGLREWDGFYSTDISDLARNPLTPRLSASSDGDPDAPFFSLVSGGYRGVVGDREMNNSGQQDAQGVLSKFVSPAAEFLMSREYRGLERKAGESKVHAAVDGAVGIASDYGGV</sequence>
<dbReference type="FunFam" id="3.40.50.11860:FF:000001">
    <property type="entry name" value="2-(3-amino-3-carboxypropyl)histidine synthase subunit 2"/>
    <property type="match status" value="1"/>
</dbReference>
<evidence type="ECO:0000313" key="7">
    <source>
        <dbReference type="EMBL" id="KAG5181794.1"/>
    </source>
</evidence>
<evidence type="ECO:0000256" key="5">
    <source>
        <dbReference type="ARBA" id="ARBA00023004"/>
    </source>
</evidence>
<keyword evidence="6" id="KW-0411">Iron-sulfur</keyword>
<dbReference type="PANTHER" id="PTHR10762:SF2">
    <property type="entry name" value="2-(3-AMINO-3-CARBOXYPROPYL)HISTIDINE SYNTHASE SUBUNIT 2"/>
    <property type="match status" value="1"/>
</dbReference>
<reference evidence="7" key="1">
    <citation type="submission" date="2021-02" db="EMBL/GenBank/DDBJ databases">
        <title>First Annotated Genome of the Yellow-green Alga Tribonema minus.</title>
        <authorList>
            <person name="Mahan K.M."/>
        </authorList>
    </citation>
    <scope>NUCLEOTIDE SEQUENCE</scope>
    <source>
        <strain evidence="7">UTEX B ZZ1240</strain>
    </source>
</reference>
<dbReference type="GO" id="GO:0090560">
    <property type="term" value="F:2-(3-amino-3-carboxypropyl)histidine synthase activity"/>
    <property type="evidence" value="ECO:0007669"/>
    <property type="project" value="InterPro"/>
</dbReference>
<evidence type="ECO:0000256" key="2">
    <source>
        <dbReference type="ARBA" id="ARBA00005156"/>
    </source>
</evidence>
<gene>
    <name evidence="7" type="ORF">JKP88DRAFT_270006</name>
</gene>
<dbReference type="NCBIfam" id="TIGR00322">
    <property type="entry name" value="diphth2_R"/>
    <property type="match status" value="2"/>
</dbReference>
<comment type="cofactor">
    <cofactor evidence="1">
        <name>[4Fe-4S] cluster</name>
        <dbReference type="ChEBI" id="CHEBI:49883"/>
    </cofactor>
</comment>
<dbReference type="Gene3D" id="3.40.50.11840">
    <property type="entry name" value="Diphthamide synthesis DPH1/DPH2 domain 1"/>
    <property type="match status" value="1"/>
</dbReference>
<protein>
    <submittedName>
        <fullName evidence="7">Putative diphthamide biosynthesis protein</fullName>
    </submittedName>
</protein>
<dbReference type="EMBL" id="JAFCMP010000290">
    <property type="protein sequence ID" value="KAG5181794.1"/>
    <property type="molecule type" value="Genomic_DNA"/>
</dbReference>
<organism evidence="7 8">
    <name type="scientific">Tribonema minus</name>
    <dbReference type="NCBI Taxonomy" id="303371"/>
    <lineage>
        <taxon>Eukaryota</taxon>
        <taxon>Sar</taxon>
        <taxon>Stramenopiles</taxon>
        <taxon>Ochrophyta</taxon>
        <taxon>PX clade</taxon>
        <taxon>Xanthophyceae</taxon>
        <taxon>Tribonematales</taxon>
        <taxon>Tribonemataceae</taxon>
        <taxon>Tribonema</taxon>
    </lineage>
</organism>
<keyword evidence="8" id="KW-1185">Reference proteome</keyword>
<name>A0A836CDL8_9STRA</name>
<dbReference type="UniPathway" id="UPA00559"/>
<accession>A0A836CDL8</accession>
<dbReference type="GO" id="GO:0051536">
    <property type="term" value="F:iron-sulfur cluster binding"/>
    <property type="evidence" value="ECO:0007669"/>
    <property type="project" value="UniProtKB-KW"/>
</dbReference>
<dbReference type="Pfam" id="PF01866">
    <property type="entry name" value="Diphthamide_syn"/>
    <property type="match status" value="2"/>
</dbReference>
<evidence type="ECO:0000256" key="1">
    <source>
        <dbReference type="ARBA" id="ARBA00001966"/>
    </source>
</evidence>
<dbReference type="GO" id="GO:0046872">
    <property type="term" value="F:metal ion binding"/>
    <property type="evidence" value="ECO:0007669"/>
    <property type="project" value="UniProtKB-KW"/>
</dbReference>
<comment type="caution">
    <text evidence="7">The sequence shown here is derived from an EMBL/GenBank/DDBJ whole genome shotgun (WGS) entry which is preliminary data.</text>
</comment>
<evidence type="ECO:0000256" key="3">
    <source>
        <dbReference type="ARBA" id="ARBA00006179"/>
    </source>
</evidence>
<dbReference type="OrthoDB" id="449241at2759"/>
<keyword evidence="5" id="KW-0408">Iron</keyword>
<proteinExistence type="inferred from homology"/>
<dbReference type="InterPro" id="IPR042265">
    <property type="entry name" value="DPH1/DPH2_3"/>
</dbReference>
<dbReference type="PANTHER" id="PTHR10762">
    <property type="entry name" value="DIPHTHAMIDE BIOSYNTHESIS PROTEIN"/>
    <property type="match status" value="1"/>
</dbReference>
<evidence type="ECO:0000313" key="8">
    <source>
        <dbReference type="Proteomes" id="UP000664859"/>
    </source>
</evidence>
<comment type="similarity">
    <text evidence="3">Belongs to the DPH1/DPH2 family. DPH2 subfamily.</text>
</comment>
<dbReference type="GO" id="GO:0017183">
    <property type="term" value="P:protein histidyl modification to diphthamide"/>
    <property type="evidence" value="ECO:0007669"/>
    <property type="project" value="UniProtKB-UniPathway"/>
</dbReference>
<evidence type="ECO:0000256" key="6">
    <source>
        <dbReference type="ARBA" id="ARBA00023014"/>
    </source>
</evidence>
<evidence type="ECO:0000256" key="4">
    <source>
        <dbReference type="ARBA" id="ARBA00022723"/>
    </source>
</evidence>
<dbReference type="InterPro" id="IPR016435">
    <property type="entry name" value="DPH1/DPH2"/>
</dbReference>
<comment type="pathway">
    <text evidence="2">Protein modification; peptidyl-diphthamide biosynthesis.</text>
</comment>
<dbReference type="SFLD" id="SFLDS00032">
    <property type="entry name" value="Radical_SAM_3-amino-3-carboxyp"/>
    <property type="match status" value="1"/>
</dbReference>